<dbReference type="InterPro" id="IPR009061">
    <property type="entry name" value="DNA-bd_dom_put_sf"/>
</dbReference>
<evidence type="ECO:0000259" key="11">
    <source>
        <dbReference type="PROSITE" id="PS51447"/>
    </source>
</evidence>
<dbReference type="SMART" id="SM00874">
    <property type="entry name" value="B5"/>
    <property type="match status" value="1"/>
</dbReference>
<evidence type="ECO:0000313" key="13">
    <source>
        <dbReference type="EMBL" id="ARW61973.1"/>
    </source>
</evidence>
<dbReference type="GO" id="GO:0006432">
    <property type="term" value="P:phenylalanyl-tRNA aminoacylation"/>
    <property type="evidence" value="ECO:0007669"/>
    <property type="project" value="InterPro"/>
</dbReference>
<keyword evidence="6" id="KW-0067">ATP-binding</keyword>
<feature type="domain" description="B5" evidence="12">
    <location>
        <begin position="250"/>
        <end position="335"/>
    </location>
</feature>
<evidence type="ECO:0000256" key="9">
    <source>
        <dbReference type="ARBA" id="ARBA00023146"/>
    </source>
</evidence>
<dbReference type="InterPro" id="IPR036690">
    <property type="entry name" value="Fdx_antiC-bd_sf"/>
</dbReference>
<evidence type="ECO:0000256" key="6">
    <source>
        <dbReference type="ARBA" id="ARBA00022840"/>
    </source>
</evidence>
<evidence type="ECO:0000256" key="10">
    <source>
        <dbReference type="SAM" id="Coils"/>
    </source>
</evidence>
<dbReference type="GO" id="GO:0003723">
    <property type="term" value="F:RNA binding"/>
    <property type="evidence" value="ECO:0007669"/>
    <property type="project" value="InterPro"/>
</dbReference>
<reference evidence="13" key="1">
    <citation type="journal article" date="2017" name="J. Phycol.">
        <title>Analysis of chloroplast genomes and a supermatrix inform reclassification of the Rhodomelaceae (Rhodophyta).</title>
        <authorList>
            <person name="Diaz-Tapia P."/>
            <person name="Maggs C.A."/>
            <person name="West J.A."/>
            <person name="Verbruggen H."/>
        </authorList>
    </citation>
    <scope>NUCLEOTIDE SEQUENCE</scope>
    <source>
        <strain evidence="13">JW3780</strain>
    </source>
</reference>
<dbReference type="InterPro" id="IPR005147">
    <property type="entry name" value="tRNA_synthase_B5-dom"/>
</dbReference>
<dbReference type="PANTHER" id="PTHR10947:SF0">
    <property type="entry name" value="PHENYLALANINE--TRNA LIGASE BETA SUBUNIT"/>
    <property type="match status" value="1"/>
</dbReference>
<keyword evidence="13" id="KW-0934">Plastid</keyword>
<accession>A0A1Z1M7V8</accession>
<keyword evidence="5" id="KW-0547">Nucleotide-binding</keyword>
<dbReference type="GO" id="GO:0009328">
    <property type="term" value="C:phenylalanine-tRNA ligase complex"/>
    <property type="evidence" value="ECO:0007669"/>
    <property type="project" value="TreeGrafter"/>
</dbReference>
<keyword evidence="4" id="KW-0479">Metal-binding</keyword>
<keyword evidence="3 13" id="KW-0436">Ligase</keyword>
<feature type="domain" description="FDX-ACB" evidence="11">
    <location>
        <begin position="573"/>
        <end position="667"/>
    </location>
</feature>
<dbReference type="InterPro" id="IPR045060">
    <property type="entry name" value="Phe-tRNA-ligase_IIc_bsu"/>
</dbReference>
<evidence type="ECO:0000256" key="2">
    <source>
        <dbReference type="ARBA" id="ARBA00012814"/>
    </source>
</evidence>
<sequence length="667" mass="78864">MKFSLQLINSFINLDNIQFNEFEENLILSGLEIDNIETIEKYQDKIIDFNITTNREEISSSLSLAREASTILNIPIKILPINLNYKNSIEKKFNTLENTQYTHIAYIRIISLTEVFTKKTPDWLLDQLKIHNIKEKTTLNNIQEYIKIKWGQTFYITNNKEINEQKNIIKYSDLAQLFNTKEIQIITKDTSNTSKILIFTTINKKDNHIALNNECSEFYENVFIDSIKLINTFIGAKIGKYNEAYQKIVIKDQNIQIKKRDINKSLGYIQGKTLKFITTYKINKILQQLQLAPKYYKTAKLFELVIPSYRANDLTRDIDIIEEIGRIYQFHNFFNRTKTNKLTGYKSKNFIQVTQIRNTLNNIGLHEVINCCITKNIKKHCRNPQIYNPIIYEQKELRTNILENLINNYEHNIKNLKNNIEIFEIGKVFAINHKNKQQYIERRQLGGLIHNNNYTRNNWNKKSGNITLFHFKNIIETFLETINSKAKLQEIPIAHNTTSIHFAEHLLKTNKKIAIYNPRNKKIIGLMGEFNNNLIKKFTDKNERIYIFEINLNELIETTKFNNHLEYVSQKYSNYPSVTRDISIKLNKYISIEKVKQDIISDNNELIESIEILNEYKNNDNTKNNTTRYISIRITYRSKVKTLNTEDIKYIDTNLDNKLKELQETYK</sequence>
<dbReference type="SUPFAM" id="SSF46955">
    <property type="entry name" value="Putative DNA-binding domain"/>
    <property type="match status" value="2"/>
</dbReference>
<keyword evidence="7" id="KW-0460">Magnesium</keyword>
<dbReference type="RefSeq" id="YP_009393411.1">
    <property type="nucleotide sequence ID" value="NC_035267.1"/>
</dbReference>
<dbReference type="GO" id="GO:0000287">
    <property type="term" value="F:magnesium ion binding"/>
    <property type="evidence" value="ECO:0007669"/>
    <property type="project" value="InterPro"/>
</dbReference>
<dbReference type="GeneID" id="33355096"/>
<dbReference type="InterPro" id="IPR041616">
    <property type="entry name" value="PheRS_beta_core"/>
</dbReference>
<dbReference type="Gene3D" id="3.30.70.380">
    <property type="entry name" value="Ferrodoxin-fold anticodon-binding domain"/>
    <property type="match status" value="1"/>
</dbReference>
<dbReference type="Pfam" id="PF03484">
    <property type="entry name" value="B5"/>
    <property type="match status" value="1"/>
</dbReference>
<dbReference type="Gene3D" id="3.30.56.10">
    <property type="match status" value="2"/>
</dbReference>
<dbReference type="InterPro" id="IPR045864">
    <property type="entry name" value="aa-tRNA-synth_II/BPL/LPL"/>
</dbReference>
<evidence type="ECO:0000256" key="3">
    <source>
        <dbReference type="ARBA" id="ARBA00022598"/>
    </source>
</evidence>
<dbReference type="PROSITE" id="PS51447">
    <property type="entry name" value="FDX_ACB"/>
    <property type="match status" value="1"/>
</dbReference>
<dbReference type="EC" id="6.1.1.20" evidence="2"/>
<evidence type="ECO:0000256" key="4">
    <source>
        <dbReference type="ARBA" id="ARBA00022723"/>
    </source>
</evidence>
<feature type="coiled-coil region" evidence="10">
    <location>
        <begin position="392"/>
        <end position="426"/>
    </location>
</feature>
<dbReference type="InterPro" id="IPR005121">
    <property type="entry name" value="Fdx_antiC-bd"/>
</dbReference>
<dbReference type="Pfam" id="PF17759">
    <property type="entry name" value="tRNA_synthFbeta"/>
    <property type="match status" value="1"/>
</dbReference>
<dbReference type="PANTHER" id="PTHR10947">
    <property type="entry name" value="PHENYLALANYL-TRNA SYNTHETASE BETA CHAIN AND LEUCINE-RICH REPEAT-CONTAINING PROTEIN 47"/>
    <property type="match status" value="1"/>
</dbReference>
<dbReference type="SMART" id="SM00896">
    <property type="entry name" value="FDX-ACB"/>
    <property type="match status" value="1"/>
</dbReference>
<geneLocation type="chloroplast" evidence="13"/>
<evidence type="ECO:0000256" key="5">
    <source>
        <dbReference type="ARBA" id="ARBA00022741"/>
    </source>
</evidence>
<gene>
    <name evidence="13" type="primary">syfB</name>
</gene>
<evidence type="ECO:0000256" key="1">
    <source>
        <dbReference type="ARBA" id="ARBA00001946"/>
    </source>
</evidence>
<organism evidence="13">
    <name type="scientific">Symphyocladiella dendroidea</name>
    <dbReference type="NCBI Taxonomy" id="2506487"/>
    <lineage>
        <taxon>Eukaryota</taxon>
        <taxon>Rhodophyta</taxon>
        <taxon>Florideophyceae</taxon>
        <taxon>Rhodymeniophycidae</taxon>
        <taxon>Ceramiales</taxon>
        <taxon>Rhodomelaceae</taxon>
        <taxon>Pterosiphonieae</taxon>
        <taxon>Symphyocladiella</taxon>
    </lineage>
</organism>
<evidence type="ECO:0000256" key="8">
    <source>
        <dbReference type="ARBA" id="ARBA00022917"/>
    </source>
</evidence>
<comment type="cofactor">
    <cofactor evidence="1">
        <name>Mg(2+)</name>
        <dbReference type="ChEBI" id="CHEBI:18420"/>
    </cofactor>
</comment>
<keyword evidence="13" id="KW-0150">Chloroplast</keyword>
<dbReference type="GO" id="GO:0004826">
    <property type="term" value="F:phenylalanine-tRNA ligase activity"/>
    <property type="evidence" value="ECO:0007669"/>
    <property type="project" value="UniProtKB-EC"/>
</dbReference>
<dbReference type="GO" id="GO:0005524">
    <property type="term" value="F:ATP binding"/>
    <property type="evidence" value="ECO:0007669"/>
    <property type="project" value="UniProtKB-KW"/>
</dbReference>
<dbReference type="Pfam" id="PF03147">
    <property type="entry name" value="FDX-ACB"/>
    <property type="match status" value="1"/>
</dbReference>
<dbReference type="Gene3D" id="3.30.930.10">
    <property type="entry name" value="Bira Bifunctional Protein, Domain 2"/>
    <property type="match status" value="1"/>
</dbReference>
<evidence type="ECO:0000256" key="7">
    <source>
        <dbReference type="ARBA" id="ARBA00022842"/>
    </source>
</evidence>
<dbReference type="PROSITE" id="PS51483">
    <property type="entry name" value="B5"/>
    <property type="match status" value="1"/>
</dbReference>
<proteinExistence type="predicted"/>
<dbReference type="AlphaFoldDB" id="A0A1Z1M7V8"/>
<keyword evidence="9" id="KW-0030">Aminoacyl-tRNA synthetase</keyword>
<dbReference type="SUPFAM" id="SSF54991">
    <property type="entry name" value="Anticodon-binding domain of PheRS"/>
    <property type="match status" value="1"/>
</dbReference>
<dbReference type="SUPFAM" id="SSF55681">
    <property type="entry name" value="Class II aaRS and biotin synthetases"/>
    <property type="match status" value="1"/>
</dbReference>
<keyword evidence="8" id="KW-0648">Protein biosynthesis</keyword>
<keyword evidence="10" id="KW-0175">Coiled coil</keyword>
<name>A0A1Z1M7V8_9FLOR</name>
<dbReference type="EMBL" id="MF101420">
    <property type="protein sequence ID" value="ARW61973.1"/>
    <property type="molecule type" value="Genomic_DNA"/>
</dbReference>
<evidence type="ECO:0000259" key="12">
    <source>
        <dbReference type="PROSITE" id="PS51483"/>
    </source>
</evidence>
<protein>
    <recommendedName>
        <fullName evidence="2">phenylalanine--tRNA ligase</fullName>
        <ecNumber evidence="2">6.1.1.20</ecNumber>
    </recommendedName>
</protein>